<reference evidence="3 4" key="1">
    <citation type="submission" date="2019-03" db="EMBL/GenBank/DDBJ databases">
        <title>Genomic Encyclopedia of Type Strains, Phase IV (KMG-IV): sequencing the most valuable type-strain genomes for metagenomic binning, comparative biology and taxonomic classification.</title>
        <authorList>
            <person name="Goeker M."/>
        </authorList>
    </citation>
    <scope>NUCLEOTIDE SEQUENCE [LARGE SCALE GENOMIC DNA]</scope>
    <source>
        <strain evidence="3 4">DSM 16998</strain>
    </source>
</reference>
<keyword evidence="4" id="KW-1185">Reference proteome</keyword>
<dbReference type="Proteomes" id="UP000295361">
    <property type="component" value="Unassembled WGS sequence"/>
</dbReference>
<gene>
    <name evidence="3" type="ORF">DES47_11267</name>
</gene>
<proteinExistence type="predicted"/>
<dbReference type="PANTHER" id="PTHR35936">
    <property type="entry name" value="MEMBRANE-BOUND LYTIC MUREIN TRANSGLYCOSYLASE F"/>
    <property type="match status" value="1"/>
</dbReference>
<comment type="caution">
    <text evidence="3">The sequence shown here is derived from an EMBL/GenBank/DDBJ whole genome shotgun (WGS) entry which is preliminary data.</text>
</comment>
<dbReference type="Pfam" id="PF00497">
    <property type="entry name" value="SBP_bac_3"/>
    <property type="match status" value="1"/>
</dbReference>
<dbReference type="InParanoid" id="A0A4R6QGP8"/>
<dbReference type="OrthoDB" id="7354650at2"/>
<dbReference type="SMART" id="SM00062">
    <property type="entry name" value="PBPb"/>
    <property type="match status" value="1"/>
</dbReference>
<dbReference type="PANTHER" id="PTHR35936:SF25">
    <property type="entry name" value="ABC TRANSPORTER SUBSTRATE-BINDING PROTEIN"/>
    <property type="match status" value="1"/>
</dbReference>
<sequence length="258" mass="28713">MRLSPLIETAEAGPCGPARRQILVALAGLLPGWQAWAQTAGSPLRVVGSSDPPYRQFRGSEGSGMYYDLLKLALARLGWQAEFSELPSARAFKMLERGEADLMMGPLRTPEREVYLHYTQIVLPSEPKIFYTHKSSAPIHELGDLQGRVIAVQRGKRYGALFDAGTGYTRYEVNDYGKALEMLAARRVDVVVLPARQGELMMAGSTLPLTQQPFRLEGEPAYVVLSKNSAWLARAPELERAFKALQQDGSWKKTLDRY</sequence>
<name>A0A4R6QGP8_9BURK</name>
<accession>A0A4R6QGP8</accession>
<dbReference type="EMBL" id="SNXS01000012">
    <property type="protein sequence ID" value="TDP61518.1"/>
    <property type="molecule type" value="Genomic_DNA"/>
</dbReference>
<dbReference type="SUPFAM" id="SSF53850">
    <property type="entry name" value="Periplasmic binding protein-like II"/>
    <property type="match status" value="1"/>
</dbReference>
<evidence type="ECO:0000256" key="1">
    <source>
        <dbReference type="ARBA" id="ARBA00022729"/>
    </source>
</evidence>
<feature type="domain" description="Solute-binding protein family 3/N-terminal" evidence="2">
    <location>
        <begin position="43"/>
        <end position="257"/>
    </location>
</feature>
<organism evidence="3 4">
    <name type="scientific">Roseateles toxinivorans</name>
    <dbReference type="NCBI Taxonomy" id="270368"/>
    <lineage>
        <taxon>Bacteria</taxon>
        <taxon>Pseudomonadati</taxon>
        <taxon>Pseudomonadota</taxon>
        <taxon>Betaproteobacteria</taxon>
        <taxon>Burkholderiales</taxon>
        <taxon>Sphaerotilaceae</taxon>
        <taxon>Roseateles</taxon>
    </lineage>
</organism>
<protein>
    <submittedName>
        <fullName evidence="3">Amino acid ABC transporter substrate-binding protein (PAAT family)</fullName>
    </submittedName>
</protein>
<evidence type="ECO:0000313" key="4">
    <source>
        <dbReference type="Proteomes" id="UP000295361"/>
    </source>
</evidence>
<evidence type="ECO:0000313" key="3">
    <source>
        <dbReference type="EMBL" id="TDP61518.1"/>
    </source>
</evidence>
<dbReference type="AlphaFoldDB" id="A0A4R6QGP8"/>
<dbReference type="InterPro" id="IPR001638">
    <property type="entry name" value="Solute-binding_3/MltF_N"/>
</dbReference>
<dbReference type="RefSeq" id="WP_133703601.1">
    <property type="nucleotide sequence ID" value="NZ_SNXS01000012.1"/>
</dbReference>
<dbReference type="Gene3D" id="3.40.190.10">
    <property type="entry name" value="Periplasmic binding protein-like II"/>
    <property type="match status" value="2"/>
</dbReference>
<evidence type="ECO:0000259" key="2">
    <source>
        <dbReference type="SMART" id="SM00062"/>
    </source>
</evidence>
<keyword evidence="1" id="KW-0732">Signal</keyword>